<dbReference type="AlphaFoldDB" id="A0A1Y1JCU3"/>
<comment type="caution">
    <text evidence="6">The sequence shown here is derived from an EMBL/GenBank/DDBJ whole genome shotgun (WGS) entry which is preliminary data.</text>
</comment>
<dbReference type="RefSeq" id="XP_028542895.1">
    <property type="nucleotide sequence ID" value="XM_028687094.1"/>
</dbReference>
<accession>A0A1Y1JCU3</accession>
<dbReference type="PANTHER" id="PTHR13622">
    <property type="entry name" value="THIAMIN PYROPHOSPHOKINASE"/>
    <property type="match status" value="1"/>
</dbReference>
<organism evidence="6 7">
    <name type="scientific">Plasmodium gonderi</name>
    <dbReference type="NCBI Taxonomy" id="77519"/>
    <lineage>
        <taxon>Eukaryota</taxon>
        <taxon>Sar</taxon>
        <taxon>Alveolata</taxon>
        <taxon>Apicomplexa</taxon>
        <taxon>Aconoidasida</taxon>
        <taxon>Haemosporida</taxon>
        <taxon>Plasmodiidae</taxon>
        <taxon>Plasmodium</taxon>
        <taxon>Plasmodium (Plasmodium)</taxon>
    </lineage>
</organism>
<dbReference type="InterPro" id="IPR006282">
    <property type="entry name" value="Thi_PPkinase"/>
</dbReference>
<gene>
    <name evidence="6" type="ORF">PGO_072210</name>
</gene>
<dbReference type="GO" id="GO:0006772">
    <property type="term" value="P:thiamine metabolic process"/>
    <property type="evidence" value="ECO:0007669"/>
    <property type="project" value="InterPro"/>
</dbReference>
<dbReference type="GO" id="GO:0030975">
    <property type="term" value="F:thiamine binding"/>
    <property type="evidence" value="ECO:0007669"/>
    <property type="project" value="InterPro"/>
</dbReference>
<dbReference type="GO" id="GO:0016301">
    <property type="term" value="F:kinase activity"/>
    <property type="evidence" value="ECO:0007669"/>
    <property type="project" value="UniProtKB-KW"/>
</dbReference>
<evidence type="ECO:0000313" key="6">
    <source>
        <dbReference type="EMBL" id="GAW80306.1"/>
    </source>
</evidence>
<keyword evidence="3 6" id="KW-0418">Kinase</keyword>
<dbReference type="SUPFAM" id="SSF63862">
    <property type="entry name" value="Thiamin pyrophosphokinase, substrate-binding domain"/>
    <property type="match status" value="1"/>
</dbReference>
<dbReference type="InterPro" id="IPR036759">
    <property type="entry name" value="TPK_catalytic_sf"/>
</dbReference>
<dbReference type="OMA" id="NDECLSF"/>
<evidence type="ECO:0000256" key="2">
    <source>
        <dbReference type="ARBA" id="ARBA00022741"/>
    </source>
</evidence>
<keyword evidence="1" id="KW-0808">Transferase</keyword>
<dbReference type="SMART" id="SM00983">
    <property type="entry name" value="TPK_B1_binding"/>
    <property type="match status" value="1"/>
</dbReference>
<dbReference type="GO" id="GO:0004788">
    <property type="term" value="F:thiamine diphosphokinase activity"/>
    <property type="evidence" value="ECO:0007669"/>
    <property type="project" value="InterPro"/>
</dbReference>
<dbReference type="InterPro" id="IPR036371">
    <property type="entry name" value="TPK_B1-bd_sf"/>
</dbReference>
<evidence type="ECO:0000256" key="4">
    <source>
        <dbReference type="ARBA" id="ARBA00022840"/>
    </source>
</evidence>
<dbReference type="CDD" id="cd07995">
    <property type="entry name" value="TPK"/>
    <property type="match status" value="1"/>
</dbReference>
<dbReference type="NCBIfam" id="TIGR01378">
    <property type="entry name" value="thi_PPkinase"/>
    <property type="match status" value="1"/>
</dbReference>
<keyword evidence="7" id="KW-1185">Reference proteome</keyword>
<evidence type="ECO:0000256" key="1">
    <source>
        <dbReference type="ARBA" id="ARBA00022679"/>
    </source>
</evidence>
<dbReference type="PANTHER" id="PTHR13622:SF8">
    <property type="entry name" value="THIAMIN PYROPHOSPHOKINASE 1"/>
    <property type="match status" value="1"/>
</dbReference>
<dbReference type="InterPro" id="IPR007371">
    <property type="entry name" value="TPK_catalytic"/>
</dbReference>
<dbReference type="SUPFAM" id="SSF63999">
    <property type="entry name" value="Thiamin pyrophosphokinase, catalytic domain"/>
    <property type="match status" value="1"/>
</dbReference>
<sequence length="392" mass="44066">MLARMGYTNVKVNFVSYVNPFKFAVTKGRKISSVRITRYHSRAVIKGITSVHYNCMRGAAVGDYFVHELDFMKCILPKNGTKLGKDSPQPKSKREPIKESKLITIVLNNALCENSKKIIAKSDILICADGGANILYNMCQSLAKEKSTSDKSCSLEGKAKGDNTSLYTLYTNEQNGIKDNKSSEHEHQHGRDTISDLFKMRIKKNEDTVKCLTKIVPDLICGDFDSINKHVYKFYKNKSVLFEKCENQENTDLDKCIDTIRGYIMENDKILIVGATGNRFDHTCANISSLYKNVSLCGSIYLIGENNFLFLLKKGSHIIHINPQIFEKGCGILPIGAKCNVKTEGLKYNLNNEYLSFDKLISSSNEVLQNEVKVFNDSPVIWCSQLRAVCKG</sequence>
<dbReference type="Gene3D" id="3.40.50.10240">
    <property type="entry name" value="Thiamin pyrophosphokinase, catalytic domain"/>
    <property type="match status" value="1"/>
</dbReference>
<dbReference type="Pfam" id="PF04263">
    <property type="entry name" value="TPK_catalytic"/>
    <property type="match status" value="1"/>
</dbReference>
<evidence type="ECO:0000313" key="7">
    <source>
        <dbReference type="Proteomes" id="UP000195521"/>
    </source>
</evidence>
<keyword evidence="4" id="KW-0067">ATP-binding</keyword>
<dbReference type="GeneID" id="39747019"/>
<dbReference type="GO" id="GO:0005524">
    <property type="term" value="F:ATP binding"/>
    <property type="evidence" value="ECO:0007669"/>
    <property type="project" value="UniProtKB-KW"/>
</dbReference>
<dbReference type="EMBL" id="BDQF01000008">
    <property type="protein sequence ID" value="GAW80306.1"/>
    <property type="molecule type" value="Genomic_DNA"/>
</dbReference>
<reference evidence="7" key="1">
    <citation type="submission" date="2017-04" db="EMBL/GenBank/DDBJ databases">
        <title>Plasmodium gonderi genome.</title>
        <authorList>
            <person name="Arisue N."/>
            <person name="Honma H."/>
            <person name="Kawai S."/>
            <person name="Tougan T."/>
            <person name="Tanabe K."/>
            <person name="Horii T."/>
        </authorList>
    </citation>
    <scope>NUCLEOTIDE SEQUENCE [LARGE SCALE GENOMIC DNA]</scope>
    <source>
        <strain evidence="7">ATCC 30045</strain>
    </source>
</reference>
<dbReference type="Pfam" id="PF04265">
    <property type="entry name" value="TPK_B1_binding"/>
    <property type="match status" value="1"/>
</dbReference>
<evidence type="ECO:0000259" key="5">
    <source>
        <dbReference type="SMART" id="SM00983"/>
    </source>
</evidence>
<keyword evidence="2" id="KW-0547">Nucleotide-binding</keyword>
<name>A0A1Y1JCU3_PLAGO</name>
<dbReference type="InterPro" id="IPR007373">
    <property type="entry name" value="Thiamin_PyroPKinase_B1-bd"/>
</dbReference>
<feature type="domain" description="Thiamin pyrophosphokinase thiamin-binding" evidence="5">
    <location>
        <begin position="315"/>
        <end position="380"/>
    </location>
</feature>
<evidence type="ECO:0000256" key="3">
    <source>
        <dbReference type="ARBA" id="ARBA00022777"/>
    </source>
</evidence>
<proteinExistence type="predicted"/>
<dbReference type="Proteomes" id="UP000195521">
    <property type="component" value="Unassembled WGS sequence"/>
</dbReference>
<protein>
    <submittedName>
        <fullName evidence="6">Thiamine pyrophosphokinase</fullName>
    </submittedName>
</protein>
<dbReference type="OrthoDB" id="25149at2759"/>
<dbReference type="GO" id="GO:0009229">
    <property type="term" value="P:thiamine diphosphate biosynthetic process"/>
    <property type="evidence" value="ECO:0007669"/>
    <property type="project" value="InterPro"/>
</dbReference>